<accession>A0A4R4QBB1</accession>
<name>A0A4R4QBB1_9ACTN</name>
<gene>
    <name evidence="1" type="ORF">E1261_08655</name>
</gene>
<dbReference type="OrthoDB" id="511192at2"/>
<dbReference type="Pfam" id="PF14081">
    <property type="entry name" value="DUF4262"/>
    <property type="match status" value="1"/>
</dbReference>
<dbReference type="EMBL" id="SMKA01000023">
    <property type="protein sequence ID" value="TDC32409.1"/>
    <property type="molecule type" value="Genomic_DNA"/>
</dbReference>
<dbReference type="AlphaFoldDB" id="A0A4R4QBB1"/>
<proteinExistence type="predicted"/>
<dbReference type="InterPro" id="IPR025358">
    <property type="entry name" value="DUF4262"/>
</dbReference>
<keyword evidence="2" id="KW-1185">Reference proteome</keyword>
<dbReference type="RefSeq" id="WP_132404579.1">
    <property type="nucleotide sequence ID" value="NZ_SMKA01000023.1"/>
</dbReference>
<sequence>MFDWEEKVMCDVCGGINVPEFSRSIEAKVRTYGWTVVYIQGDGERNPGFGYTIGLTQYDHPEIIVFDPVSASAYLSLKPLASAVLEGNTFGEGDDLTAFFPPPERAELLEFPDSGIHLFTANSIFRAAGDPPLPVLQLVRPGLPALLSRRGGR</sequence>
<dbReference type="Proteomes" id="UP000295075">
    <property type="component" value="Unassembled WGS sequence"/>
</dbReference>
<comment type="caution">
    <text evidence="1">The sequence shown here is derived from an EMBL/GenBank/DDBJ whole genome shotgun (WGS) entry which is preliminary data.</text>
</comment>
<protein>
    <submittedName>
        <fullName evidence="1">DUF4262 domain-containing protein</fullName>
    </submittedName>
</protein>
<evidence type="ECO:0000313" key="1">
    <source>
        <dbReference type="EMBL" id="TDC32409.1"/>
    </source>
</evidence>
<reference evidence="1 2" key="1">
    <citation type="submission" date="2019-03" db="EMBL/GenBank/DDBJ databases">
        <title>Draft genome sequences of novel Actinobacteria.</title>
        <authorList>
            <person name="Sahin N."/>
            <person name="Ay H."/>
            <person name="Saygin H."/>
        </authorList>
    </citation>
    <scope>NUCLEOTIDE SEQUENCE [LARGE SCALE GENOMIC DNA]</scope>
    <source>
        <strain evidence="1 2">JCM 30547</strain>
    </source>
</reference>
<evidence type="ECO:0000313" key="2">
    <source>
        <dbReference type="Proteomes" id="UP000295075"/>
    </source>
</evidence>
<organism evidence="1 2">
    <name type="scientific">Kribbella albertanoniae</name>
    <dbReference type="NCBI Taxonomy" id="1266829"/>
    <lineage>
        <taxon>Bacteria</taxon>
        <taxon>Bacillati</taxon>
        <taxon>Actinomycetota</taxon>
        <taxon>Actinomycetes</taxon>
        <taxon>Propionibacteriales</taxon>
        <taxon>Kribbellaceae</taxon>
        <taxon>Kribbella</taxon>
    </lineage>
</organism>